<dbReference type="Pfam" id="PF13649">
    <property type="entry name" value="Methyltransf_25"/>
    <property type="match status" value="1"/>
</dbReference>
<dbReference type="SUPFAM" id="SSF53335">
    <property type="entry name" value="S-adenosyl-L-methionine-dependent methyltransferases"/>
    <property type="match status" value="1"/>
</dbReference>
<dbReference type="AlphaFoldDB" id="A0A8H4HEI1"/>
<evidence type="ECO:0000313" key="2">
    <source>
        <dbReference type="EMBL" id="KAF4242823.1"/>
    </source>
</evidence>
<reference evidence="2" key="2">
    <citation type="submission" date="2020-04" db="EMBL/GenBank/DDBJ databases">
        <authorList>
            <person name="Santos R.A.C."/>
            <person name="Steenwyk J.L."/>
            <person name="Rivero-Menendez O."/>
            <person name="Mead M.E."/>
            <person name="Silva L.P."/>
            <person name="Bastos R.W."/>
            <person name="Alastruey-Izquierdo A."/>
            <person name="Goldman G.H."/>
            <person name="Rokas A."/>
        </authorList>
    </citation>
    <scope>NUCLEOTIDE SEQUENCE</scope>
    <source>
        <strain evidence="2">CNM-CM6805</strain>
    </source>
</reference>
<dbReference type="Gene3D" id="3.40.50.150">
    <property type="entry name" value="Vaccinia Virus protein VP39"/>
    <property type="match status" value="1"/>
</dbReference>
<dbReference type="EMBL" id="JAAAPX010000015">
    <property type="protein sequence ID" value="KAF4242823.1"/>
    <property type="molecule type" value="Genomic_DNA"/>
</dbReference>
<organism evidence="2 3">
    <name type="scientific">Aspergillus fumigatiaffinis</name>
    <dbReference type="NCBI Taxonomy" id="340414"/>
    <lineage>
        <taxon>Eukaryota</taxon>
        <taxon>Fungi</taxon>
        <taxon>Dikarya</taxon>
        <taxon>Ascomycota</taxon>
        <taxon>Pezizomycotina</taxon>
        <taxon>Eurotiomycetes</taxon>
        <taxon>Eurotiomycetidae</taxon>
        <taxon>Eurotiales</taxon>
        <taxon>Aspergillaceae</taxon>
        <taxon>Aspergillus</taxon>
        <taxon>Aspergillus subgen. Fumigati</taxon>
    </lineage>
</organism>
<name>A0A8H4HEI1_9EURO</name>
<proteinExistence type="predicted"/>
<reference evidence="2" key="1">
    <citation type="journal article" date="2020" name="bioRxiv">
        <title>Genomic and phenotypic heterogeneity of clinical isolates of the human pathogens Aspergillus fumigatus, Aspergillus lentulus and Aspergillus fumigatiaffinis.</title>
        <authorList>
            <person name="dos Santos R.A.C."/>
            <person name="Steenwyk J.L."/>
            <person name="Rivero-Menendez O."/>
            <person name="Mead M.E."/>
            <person name="Silva L.P."/>
            <person name="Bastos R.W."/>
            <person name="Alastruey-Izquierdo A."/>
            <person name="Goldman G.H."/>
            <person name="Rokas A."/>
        </authorList>
    </citation>
    <scope>NUCLEOTIDE SEQUENCE</scope>
    <source>
        <strain evidence="2">CNM-CM6805</strain>
    </source>
</reference>
<protein>
    <recommendedName>
        <fullName evidence="1">Methyltransferase domain-containing protein</fullName>
    </recommendedName>
</protein>
<keyword evidence="3" id="KW-1185">Reference proteome</keyword>
<feature type="domain" description="Methyltransferase" evidence="1">
    <location>
        <begin position="43"/>
        <end position="98"/>
    </location>
</feature>
<dbReference type="Proteomes" id="UP000653565">
    <property type="component" value="Unassembled WGS sequence"/>
</dbReference>
<comment type="caution">
    <text evidence="2">The sequence shown here is derived from an EMBL/GenBank/DDBJ whole genome shotgun (WGS) entry which is preliminary data.</text>
</comment>
<sequence length="224" mass="25275">MSTQSTQYNNIGGHYDSIKQLPGNLLDTATLLTYVGDIEGLEVLDLACGSGFYSRKAIQRGARRVVGLDISSSMIEAACRECEGDSRMEFLCCRLQQAAEWEQVEMWRNVFANLKPGGRCIGITTNFDMLEHPFPKGHQFGLEWKILKHVPGGVKFKMSAAVSPPFDIEAYMLSKEVYESSAREAGFSLLEWLDPIDPKDPRIDFKTMSRNMPSKYFQAWRAVE</sequence>
<evidence type="ECO:0000313" key="3">
    <source>
        <dbReference type="Proteomes" id="UP000653565"/>
    </source>
</evidence>
<dbReference type="CDD" id="cd02440">
    <property type="entry name" value="AdoMet_MTases"/>
    <property type="match status" value="1"/>
</dbReference>
<dbReference type="OrthoDB" id="3647at2759"/>
<evidence type="ECO:0000259" key="1">
    <source>
        <dbReference type="Pfam" id="PF13649"/>
    </source>
</evidence>
<dbReference type="InterPro" id="IPR041698">
    <property type="entry name" value="Methyltransf_25"/>
</dbReference>
<gene>
    <name evidence="2" type="ORF">CNMCM6805_002447</name>
</gene>
<accession>A0A8H4HEI1</accession>
<dbReference type="InterPro" id="IPR029063">
    <property type="entry name" value="SAM-dependent_MTases_sf"/>
</dbReference>